<dbReference type="InterPro" id="IPR006366">
    <property type="entry name" value="CobA/CysG_C"/>
</dbReference>
<comment type="caution">
    <text evidence="8">The sequence shown here is derived from an EMBL/GenBank/DDBJ whole genome shotgun (WGS) entry which is preliminary data.</text>
</comment>
<dbReference type="GO" id="GO:0004851">
    <property type="term" value="F:uroporphyrin-III C-methyltransferase activity"/>
    <property type="evidence" value="ECO:0007669"/>
    <property type="project" value="UniProtKB-EC"/>
</dbReference>
<reference evidence="8 9" key="1">
    <citation type="submission" date="2024-03" db="EMBL/GenBank/DDBJ databases">
        <title>Human intestinal bacterial collection.</title>
        <authorList>
            <person name="Pauvert C."/>
            <person name="Hitch T.C.A."/>
            <person name="Clavel T."/>
        </authorList>
    </citation>
    <scope>NUCLEOTIDE SEQUENCE [LARGE SCALE GENOMIC DNA]</scope>
    <source>
        <strain evidence="8 9">CLA-SR-H021</strain>
    </source>
</reference>
<keyword evidence="4" id="KW-0949">S-adenosyl-L-methionine</keyword>
<name>A0ABV1DCP1_9FIRM</name>
<dbReference type="Gene3D" id="3.40.1010.10">
    <property type="entry name" value="Cobalt-precorrin-4 Transmethylase, Domain 1"/>
    <property type="match status" value="1"/>
</dbReference>
<evidence type="ECO:0000256" key="5">
    <source>
        <dbReference type="ARBA" id="ARBA00023244"/>
    </source>
</evidence>
<evidence type="ECO:0000313" key="8">
    <source>
        <dbReference type="EMBL" id="MEQ2426914.1"/>
    </source>
</evidence>
<dbReference type="InterPro" id="IPR003754">
    <property type="entry name" value="4pyrrol_synth_uPrphyn_synth"/>
</dbReference>
<evidence type="ECO:0000256" key="2">
    <source>
        <dbReference type="ARBA" id="ARBA00022603"/>
    </source>
</evidence>
<dbReference type="RefSeq" id="WP_008725932.1">
    <property type="nucleotide sequence ID" value="NZ_JBBMFM010000079.1"/>
</dbReference>
<dbReference type="PROSITE" id="PS00839">
    <property type="entry name" value="SUMT_1"/>
    <property type="match status" value="1"/>
</dbReference>
<dbReference type="Pfam" id="PF00590">
    <property type="entry name" value="TP_methylase"/>
    <property type="match status" value="1"/>
</dbReference>
<dbReference type="EMBL" id="JBBMFM010000079">
    <property type="protein sequence ID" value="MEQ2426914.1"/>
    <property type="molecule type" value="Genomic_DNA"/>
</dbReference>
<evidence type="ECO:0000259" key="6">
    <source>
        <dbReference type="Pfam" id="PF00590"/>
    </source>
</evidence>
<evidence type="ECO:0000259" key="7">
    <source>
        <dbReference type="Pfam" id="PF02602"/>
    </source>
</evidence>
<dbReference type="PANTHER" id="PTHR45790">
    <property type="entry name" value="SIROHEME SYNTHASE-RELATED"/>
    <property type="match status" value="1"/>
</dbReference>
<dbReference type="InterPro" id="IPR036108">
    <property type="entry name" value="4pyrrol_syn_uPrphyn_synt_sf"/>
</dbReference>
<dbReference type="NCBIfam" id="TIGR01469">
    <property type="entry name" value="cobA_cysG_Cterm"/>
    <property type="match status" value="1"/>
</dbReference>
<dbReference type="EC" id="2.1.1.107" evidence="1"/>
<dbReference type="SUPFAM" id="SSF53790">
    <property type="entry name" value="Tetrapyrrole methylase"/>
    <property type="match status" value="1"/>
</dbReference>
<dbReference type="Pfam" id="PF02602">
    <property type="entry name" value="HEM4"/>
    <property type="match status" value="1"/>
</dbReference>
<dbReference type="InterPro" id="IPR035996">
    <property type="entry name" value="4pyrrol_Methylase_sf"/>
</dbReference>
<evidence type="ECO:0000313" key="9">
    <source>
        <dbReference type="Proteomes" id="UP001454086"/>
    </source>
</evidence>
<dbReference type="InterPro" id="IPR050161">
    <property type="entry name" value="Siro_Cobalamin_biosynth"/>
</dbReference>
<sequence length="512" mass="54483">MDRLGCVYLVGAGPGDPGLMTIKGRELLSSCDVVVYDHLASKRFLDWVPETCRKIYVGKQAGHHSMKQEEINDVLVELALSGHTVVRLKGGDPFVFGRGGEEILALEKHGIPYETVPGVTSAVAVPECAGIPVTHRAVSRSFHVITGHTQAGMECLPPDFGVYGTLPGTLVFLMGLGQLPLIAKQLIDSGKSPDTPAAVIENGTLPGERVVRAPLSQISSRVREAGLGTPAIIVVGDTAAYEMKYRTAGPLAGRRVGITGTEQFAGKLAAALSEQGAQVSWLVNMKVEDHIEEAPMQAAYRNLPSYTWLVFTSANGVRLFFQGLFKDGRDCRCLGHVKFAVIGDGTGRELSGYGFNADYMPDAYCAKALADGLVHAVSPGDRLLIARSAGGSPILAQTLLNAGIHFDDIVLYEVTGQPSASFIPEEVMGFDYITFASASGVRAFFDCLTQGGTGDKAVGIQGPAVHPKNPKLVCIGAVTARELERQGYKADITAAQYHIEGLVKAIIKDSFV</sequence>
<keyword evidence="2 8" id="KW-0489">Methyltransferase</keyword>
<dbReference type="GO" id="GO:0032259">
    <property type="term" value="P:methylation"/>
    <property type="evidence" value="ECO:0007669"/>
    <property type="project" value="UniProtKB-KW"/>
</dbReference>
<feature type="domain" description="Tetrapyrrole biosynthesis uroporphyrinogen III synthase" evidence="7">
    <location>
        <begin position="267"/>
        <end position="503"/>
    </location>
</feature>
<dbReference type="InterPro" id="IPR003043">
    <property type="entry name" value="Uropor_MeTrfase_CS"/>
</dbReference>
<dbReference type="InterPro" id="IPR014776">
    <property type="entry name" value="4pyrrole_Mease_sub2"/>
</dbReference>
<gene>
    <name evidence="8" type="primary">cobA</name>
    <name evidence="8" type="ORF">WMQ36_18230</name>
</gene>
<dbReference type="Proteomes" id="UP001454086">
    <property type="component" value="Unassembled WGS sequence"/>
</dbReference>
<protein>
    <recommendedName>
        <fullName evidence="1">uroporphyrinogen-III C-methyltransferase</fullName>
        <ecNumber evidence="1">2.1.1.107</ecNumber>
    </recommendedName>
</protein>
<evidence type="ECO:0000256" key="1">
    <source>
        <dbReference type="ARBA" id="ARBA00012162"/>
    </source>
</evidence>
<dbReference type="InterPro" id="IPR014777">
    <property type="entry name" value="4pyrrole_Mease_sub1"/>
</dbReference>
<dbReference type="NCBIfam" id="NF004790">
    <property type="entry name" value="PRK06136.1"/>
    <property type="match status" value="1"/>
</dbReference>
<dbReference type="InterPro" id="IPR000878">
    <property type="entry name" value="4pyrrol_Mease"/>
</dbReference>
<dbReference type="PANTHER" id="PTHR45790:SF3">
    <property type="entry name" value="S-ADENOSYL-L-METHIONINE-DEPENDENT UROPORPHYRINOGEN III METHYLTRANSFERASE, CHLOROPLASTIC"/>
    <property type="match status" value="1"/>
</dbReference>
<keyword evidence="9" id="KW-1185">Reference proteome</keyword>
<dbReference type="CDD" id="cd06578">
    <property type="entry name" value="HemD"/>
    <property type="match status" value="1"/>
</dbReference>
<evidence type="ECO:0000256" key="4">
    <source>
        <dbReference type="ARBA" id="ARBA00022691"/>
    </source>
</evidence>
<dbReference type="SUPFAM" id="SSF69618">
    <property type="entry name" value="HemD-like"/>
    <property type="match status" value="1"/>
</dbReference>
<organism evidence="8 9">
    <name type="scientific">Enterocloster hominis</name>
    <name type="common">ex Hitch et al. 2024</name>
    <dbReference type="NCBI Taxonomy" id="1917870"/>
    <lineage>
        <taxon>Bacteria</taxon>
        <taxon>Bacillati</taxon>
        <taxon>Bacillota</taxon>
        <taxon>Clostridia</taxon>
        <taxon>Lachnospirales</taxon>
        <taxon>Lachnospiraceae</taxon>
        <taxon>Enterocloster</taxon>
    </lineage>
</organism>
<dbReference type="Gene3D" id="3.30.950.10">
    <property type="entry name" value="Methyltransferase, Cobalt-precorrin-4 Transmethylase, Domain 2"/>
    <property type="match status" value="1"/>
</dbReference>
<accession>A0ABV1DCP1</accession>
<proteinExistence type="predicted"/>
<keyword evidence="5" id="KW-0627">Porphyrin biosynthesis</keyword>
<feature type="domain" description="Tetrapyrrole methylase" evidence="6">
    <location>
        <begin position="7"/>
        <end position="218"/>
    </location>
</feature>
<dbReference type="CDD" id="cd11642">
    <property type="entry name" value="SUMT"/>
    <property type="match status" value="1"/>
</dbReference>
<keyword evidence="3 8" id="KW-0808">Transferase</keyword>
<dbReference type="Gene3D" id="3.40.50.10090">
    <property type="match status" value="2"/>
</dbReference>
<evidence type="ECO:0000256" key="3">
    <source>
        <dbReference type="ARBA" id="ARBA00022679"/>
    </source>
</evidence>